<name>A0AC61REZ9_9BACT</name>
<evidence type="ECO:0000313" key="1">
    <source>
        <dbReference type="EMBL" id="TGY78175.1"/>
    </source>
</evidence>
<accession>A0AC61REZ9</accession>
<organism evidence="1 2">
    <name type="scientific">Lepagella muris</name>
    <dbReference type="NCBI Taxonomy" id="3032870"/>
    <lineage>
        <taxon>Bacteria</taxon>
        <taxon>Pseudomonadati</taxon>
        <taxon>Bacteroidota</taxon>
        <taxon>Bacteroidia</taxon>
        <taxon>Bacteroidales</taxon>
        <taxon>Muribaculaceae</taxon>
        <taxon>Lepagella</taxon>
    </lineage>
</organism>
<dbReference type="Proteomes" id="UP000306319">
    <property type="component" value="Unassembled WGS sequence"/>
</dbReference>
<keyword evidence="2" id="KW-1185">Reference proteome</keyword>
<evidence type="ECO:0000313" key="2">
    <source>
        <dbReference type="Proteomes" id="UP000306319"/>
    </source>
</evidence>
<comment type="caution">
    <text evidence="1">The sequence shown here is derived from an EMBL/GenBank/DDBJ whole genome shotgun (WGS) entry which is preliminary data.</text>
</comment>
<proteinExistence type="predicted"/>
<sequence>MSLLDHNNEAGFDRYMENKFWFEHSFKSRVVSVLIIDPKNEFPLCDLKFEGISTKYFDLSNITEQDFHLIGKWMTERIIDGGFAYDGLMFDNADCIPTDFEGKEDEYNLEQMIISALKREDDFQILPSAYPCKPIPFDKIMVAVRCKKFPKYLWGKDLQTDIIDMTE</sequence>
<gene>
    <name evidence="1" type="ORF">E5331_11670</name>
</gene>
<protein>
    <submittedName>
        <fullName evidence="1">Uncharacterized protein</fullName>
    </submittedName>
</protein>
<reference evidence="1" key="1">
    <citation type="submission" date="2019-04" db="EMBL/GenBank/DDBJ databases">
        <title>Microbes associate with the intestines of laboratory mice.</title>
        <authorList>
            <person name="Navarre W."/>
            <person name="Wong E."/>
            <person name="Huang K."/>
            <person name="Tropini C."/>
            <person name="Ng K."/>
            <person name="Yu B."/>
        </authorList>
    </citation>
    <scope>NUCLEOTIDE SEQUENCE</scope>
    <source>
        <strain evidence="1">NM04_E33</strain>
    </source>
</reference>
<dbReference type="EMBL" id="SRYB01000016">
    <property type="protein sequence ID" value="TGY78175.1"/>
    <property type="molecule type" value="Genomic_DNA"/>
</dbReference>